<name>M0HIT6_HALEO</name>
<dbReference type="RefSeq" id="WP_008324956.1">
    <property type="nucleotide sequence ID" value="NZ_AOLK01000020.1"/>
</dbReference>
<dbReference type="EMBL" id="AOLK01000020">
    <property type="protein sequence ID" value="ELZ84406.1"/>
    <property type="molecule type" value="Genomic_DNA"/>
</dbReference>
<gene>
    <name evidence="1" type="ORF">C453_12706</name>
</gene>
<sequence length="227" mass="25573">MESSLAAYIMNIAPGKKRAEWHQKGVHRVLRDWAQTRSEWYEFIVDESPVGVAVGYHTYPSGLGENGYDTGYYFAPDLDPQFIERDDSEELCTHFFNAWMQQIVSIIKEEQESTLFSPKEFATLIAYRNPYQSERKAADALEVSVGTYRGKVGRVKQKLETAKATLSTDSAINIESKDDWSGSGYAAALNVIDRVPEDRLPIQSVHSTSSDRIKLDDIPVDDLILDG</sequence>
<protein>
    <submittedName>
        <fullName evidence="1">Uncharacterized protein</fullName>
    </submittedName>
</protein>
<accession>M0HIT6</accession>
<proteinExistence type="predicted"/>
<comment type="caution">
    <text evidence="1">The sequence shown here is derived from an EMBL/GenBank/DDBJ whole genome shotgun (WGS) entry which is preliminary data.</text>
</comment>
<dbReference type="Proteomes" id="UP000011612">
    <property type="component" value="Unassembled WGS sequence"/>
</dbReference>
<dbReference type="OrthoDB" id="351174at2157"/>
<organism evidence="1 2">
    <name type="scientific">Haloferax elongans ATCC BAA-1513</name>
    <dbReference type="NCBI Taxonomy" id="1230453"/>
    <lineage>
        <taxon>Archaea</taxon>
        <taxon>Methanobacteriati</taxon>
        <taxon>Methanobacteriota</taxon>
        <taxon>Stenosarchaea group</taxon>
        <taxon>Halobacteria</taxon>
        <taxon>Halobacteriales</taxon>
        <taxon>Haloferacaceae</taxon>
        <taxon>Haloferax</taxon>
    </lineage>
</organism>
<keyword evidence="2" id="KW-1185">Reference proteome</keyword>
<evidence type="ECO:0000313" key="1">
    <source>
        <dbReference type="EMBL" id="ELZ84406.1"/>
    </source>
</evidence>
<reference evidence="1 2" key="1">
    <citation type="journal article" date="2014" name="PLoS Genet.">
        <title>Phylogenetically driven sequencing of extremely halophilic archaea reveals strategies for static and dynamic osmo-response.</title>
        <authorList>
            <person name="Becker E.A."/>
            <person name="Seitzer P.M."/>
            <person name="Tritt A."/>
            <person name="Larsen D."/>
            <person name="Krusor M."/>
            <person name="Yao A.I."/>
            <person name="Wu D."/>
            <person name="Madern D."/>
            <person name="Eisen J.A."/>
            <person name="Darling A.E."/>
            <person name="Facciotti M.T."/>
        </authorList>
    </citation>
    <scope>NUCLEOTIDE SEQUENCE [LARGE SCALE GENOMIC DNA]</scope>
    <source>
        <strain evidence="1 2">ATCC BAA-1513</strain>
    </source>
</reference>
<evidence type="ECO:0000313" key="2">
    <source>
        <dbReference type="Proteomes" id="UP000011612"/>
    </source>
</evidence>
<dbReference type="AlphaFoldDB" id="M0HIT6"/>